<comment type="caution">
    <text evidence="2">The sequence shown here is derived from an EMBL/GenBank/DDBJ whole genome shotgun (WGS) entry which is preliminary data.</text>
</comment>
<keyword evidence="3" id="KW-1185">Reference proteome</keyword>
<protein>
    <submittedName>
        <fullName evidence="2">Uncharacterized protein</fullName>
    </submittedName>
</protein>
<evidence type="ECO:0000313" key="3">
    <source>
        <dbReference type="Proteomes" id="UP000324222"/>
    </source>
</evidence>
<dbReference type="AlphaFoldDB" id="A0A5B7FLT0"/>
<dbReference type="EMBL" id="VSRR010007208">
    <property type="protein sequence ID" value="MPC46436.1"/>
    <property type="molecule type" value="Genomic_DNA"/>
</dbReference>
<feature type="transmembrane region" description="Helical" evidence="1">
    <location>
        <begin position="143"/>
        <end position="168"/>
    </location>
</feature>
<keyword evidence="1" id="KW-0812">Transmembrane</keyword>
<evidence type="ECO:0000256" key="1">
    <source>
        <dbReference type="SAM" id="Phobius"/>
    </source>
</evidence>
<dbReference type="Proteomes" id="UP000324222">
    <property type="component" value="Unassembled WGS sequence"/>
</dbReference>
<keyword evidence="1" id="KW-0472">Membrane</keyword>
<keyword evidence="1" id="KW-1133">Transmembrane helix</keyword>
<proteinExistence type="predicted"/>
<gene>
    <name evidence="2" type="ORF">E2C01_040156</name>
</gene>
<reference evidence="2 3" key="1">
    <citation type="submission" date="2019-05" db="EMBL/GenBank/DDBJ databases">
        <title>Another draft genome of Portunus trituberculatus and its Hox gene families provides insights of decapod evolution.</title>
        <authorList>
            <person name="Jeong J.-H."/>
            <person name="Song I."/>
            <person name="Kim S."/>
            <person name="Choi T."/>
            <person name="Kim D."/>
            <person name="Ryu S."/>
            <person name="Kim W."/>
        </authorList>
    </citation>
    <scope>NUCLEOTIDE SEQUENCE [LARGE SCALE GENOMIC DNA]</scope>
    <source>
        <tissue evidence="2">Muscle</tissue>
    </source>
</reference>
<feature type="transmembrane region" description="Helical" evidence="1">
    <location>
        <begin position="111"/>
        <end position="131"/>
    </location>
</feature>
<name>A0A5B7FLT0_PORTR</name>
<feature type="transmembrane region" description="Helical" evidence="1">
    <location>
        <begin position="174"/>
        <end position="194"/>
    </location>
</feature>
<evidence type="ECO:0000313" key="2">
    <source>
        <dbReference type="EMBL" id="MPC46436.1"/>
    </source>
</evidence>
<accession>A0A5B7FLT0</accession>
<sequence length="209" mass="23725">MFPPSNIDITLALFHSSGTFPSFNELVIVSQIGSSRWSLHSFNAQPDTPSNLSNNLPIASLCTVISCNPWQCNVLLSSVKSSAVNTVLKLSFITSHISFSIWYVFPPLIIFSIISLFFIFIHIFFYSLFLFPTSFSKFLSSSLLILIYSFLSPLYCCLLLSFLCFMSFFHALSFAFIASMHLALYLACIFSQLYKKVHNFLLHYISVRI</sequence>
<organism evidence="2 3">
    <name type="scientific">Portunus trituberculatus</name>
    <name type="common">Swimming crab</name>
    <name type="synonym">Neptunus trituberculatus</name>
    <dbReference type="NCBI Taxonomy" id="210409"/>
    <lineage>
        <taxon>Eukaryota</taxon>
        <taxon>Metazoa</taxon>
        <taxon>Ecdysozoa</taxon>
        <taxon>Arthropoda</taxon>
        <taxon>Crustacea</taxon>
        <taxon>Multicrustacea</taxon>
        <taxon>Malacostraca</taxon>
        <taxon>Eumalacostraca</taxon>
        <taxon>Eucarida</taxon>
        <taxon>Decapoda</taxon>
        <taxon>Pleocyemata</taxon>
        <taxon>Brachyura</taxon>
        <taxon>Eubrachyura</taxon>
        <taxon>Portunoidea</taxon>
        <taxon>Portunidae</taxon>
        <taxon>Portuninae</taxon>
        <taxon>Portunus</taxon>
    </lineage>
</organism>